<feature type="transmembrane region" description="Helical" evidence="9">
    <location>
        <begin position="294"/>
        <end position="314"/>
    </location>
</feature>
<dbReference type="SMART" id="SM01381">
    <property type="entry name" value="7TM_GPCR_Srsx"/>
    <property type="match status" value="1"/>
</dbReference>
<evidence type="ECO:0000256" key="8">
    <source>
        <dbReference type="RuleBase" id="RU000688"/>
    </source>
</evidence>
<dbReference type="FunFam" id="1.20.1070.10:FF:000291">
    <property type="entry name" value="Predicted protein"/>
    <property type="match status" value="1"/>
</dbReference>
<keyword evidence="6 8" id="KW-0675">Receptor</keyword>
<dbReference type="InterPro" id="IPR000276">
    <property type="entry name" value="GPCR_Rhodpsn"/>
</dbReference>
<keyword evidence="2 8" id="KW-0812">Transmembrane</keyword>
<evidence type="ECO:0000256" key="4">
    <source>
        <dbReference type="ARBA" id="ARBA00023040"/>
    </source>
</evidence>
<name>A0AAD9V2H3_ACRCE</name>
<comment type="caution">
    <text evidence="11">The sequence shown here is derived from an EMBL/GenBank/DDBJ whole genome shotgun (WGS) entry which is preliminary data.</text>
</comment>
<dbReference type="Gene3D" id="1.20.1070.10">
    <property type="entry name" value="Rhodopsin 7-helix transmembrane proteins"/>
    <property type="match status" value="1"/>
</dbReference>
<keyword evidence="5 9" id="KW-0472">Membrane</keyword>
<dbReference type="AlphaFoldDB" id="A0AAD9V2H3"/>
<dbReference type="PROSITE" id="PS00237">
    <property type="entry name" value="G_PROTEIN_RECEP_F1_1"/>
    <property type="match status" value="1"/>
</dbReference>
<dbReference type="PRINTS" id="PR00237">
    <property type="entry name" value="GPCRRHODOPSN"/>
</dbReference>
<feature type="domain" description="G-protein coupled receptors family 1 profile" evidence="10">
    <location>
        <begin position="46"/>
        <end position="311"/>
    </location>
</feature>
<evidence type="ECO:0000313" key="11">
    <source>
        <dbReference type="EMBL" id="KAK2558350.1"/>
    </source>
</evidence>
<dbReference type="PANTHER" id="PTHR45695:SF9">
    <property type="entry name" value="LEUCOKININ RECEPTOR"/>
    <property type="match status" value="1"/>
</dbReference>
<feature type="transmembrane region" description="Helical" evidence="9">
    <location>
        <begin position="33"/>
        <end position="54"/>
    </location>
</feature>
<keyword evidence="3 9" id="KW-1133">Transmembrane helix</keyword>
<dbReference type="GO" id="GO:0005886">
    <property type="term" value="C:plasma membrane"/>
    <property type="evidence" value="ECO:0007669"/>
    <property type="project" value="TreeGrafter"/>
</dbReference>
<reference evidence="11" key="2">
    <citation type="journal article" date="2023" name="Science">
        <title>Genomic signatures of disease resistance in endangered staghorn corals.</title>
        <authorList>
            <person name="Vollmer S.V."/>
            <person name="Selwyn J.D."/>
            <person name="Despard B.A."/>
            <person name="Roesel C.L."/>
        </authorList>
    </citation>
    <scope>NUCLEOTIDE SEQUENCE</scope>
    <source>
        <strain evidence="11">K2</strain>
    </source>
</reference>
<feature type="transmembrane region" description="Helical" evidence="9">
    <location>
        <begin position="209"/>
        <end position="230"/>
    </location>
</feature>
<reference evidence="11" key="1">
    <citation type="journal article" date="2023" name="G3 (Bethesda)">
        <title>Whole genome assembly and annotation of the endangered Caribbean coral Acropora cervicornis.</title>
        <authorList>
            <person name="Selwyn J.D."/>
            <person name="Vollmer S.V."/>
        </authorList>
    </citation>
    <scope>NUCLEOTIDE SEQUENCE</scope>
    <source>
        <strain evidence="11">K2</strain>
    </source>
</reference>
<keyword evidence="7 8" id="KW-0807">Transducer</keyword>
<evidence type="ECO:0000256" key="5">
    <source>
        <dbReference type="ARBA" id="ARBA00023136"/>
    </source>
</evidence>
<accession>A0AAD9V2H3</accession>
<dbReference type="Proteomes" id="UP001249851">
    <property type="component" value="Unassembled WGS sequence"/>
</dbReference>
<evidence type="ECO:0000256" key="2">
    <source>
        <dbReference type="ARBA" id="ARBA00022692"/>
    </source>
</evidence>
<comment type="similarity">
    <text evidence="8">Belongs to the G-protein coupled receptor 1 family.</text>
</comment>
<feature type="transmembrane region" description="Helical" evidence="9">
    <location>
        <begin position="151"/>
        <end position="169"/>
    </location>
</feature>
<evidence type="ECO:0000256" key="3">
    <source>
        <dbReference type="ARBA" id="ARBA00022989"/>
    </source>
</evidence>
<proteinExistence type="inferred from homology"/>
<evidence type="ECO:0000256" key="9">
    <source>
        <dbReference type="SAM" id="Phobius"/>
    </source>
</evidence>
<evidence type="ECO:0000256" key="1">
    <source>
        <dbReference type="ARBA" id="ARBA00004141"/>
    </source>
</evidence>
<evidence type="ECO:0000313" key="12">
    <source>
        <dbReference type="Proteomes" id="UP001249851"/>
    </source>
</evidence>
<dbReference type="InterPro" id="IPR017452">
    <property type="entry name" value="GPCR_Rhodpsn_7TM"/>
</dbReference>
<comment type="subcellular location">
    <subcellularLocation>
        <location evidence="1">Membrane</location>
        <topology evidence="1">Multi-pass membrane protein</topology>
    </subcellularLocation>
</comment>
<evidence type="ECO:0000256" key="6">
    <source>
        <dbReference type="ARBA" id="ARBA00023170"/>
    </source>
</evidence>
<protein>
    <submittedName>
        <fullName evidence="11">Neuropeptide FF receptor 2</fullName>
    </submittedName>
</protein>
<sequence>MNDSNISTNLDLGNLTSCMNLSPDSDLTKAWKTMIYCVIIVVSLLGNSLVILVVYKKRRMRTTTNFMIVNMASSDLLMALFAMPPTIRSIYTGEYLLVEGILALLVCKLITFFQQISVAVSILSLTAIAFDRFFAILLPFRQVVTFRATSIIISLIWILGIIFAAPILYTNRIGPIDSDDREAYCHEIWEPLFKSSKAKRDYTFVSFGFLYTVPLTIITILYSAIVIELWRRNSKKFRSNANQREQIERANRKVLKMLSVVVVVFALFWLPIWVFQFMYYVASNRCLIPELVRFIGYFLCQATSALNPLIFAIFSANYREGFKDCLQNVLRCQGRKIFQRTSVSGRHNRSTEI</sequence>
<feature type="transmembrane region" description="Helical" evidence="9">
    <location>
        <begin position="103"/>
        <end position="130"/>
    </location>
</feature>
<evidence type="ECO:0000256" key="7">
    <source>
        <dbReference type="ARBA" id="ARBA00023224"/>
    </source>
</evidence>
<dbReference type="EMBL" id="JARQWQ010000045">
    <property type="protein sequence ID" value="KAK2558350.1"/>
    <property type="molecule type" value="Genomic_DNA"/>
</dbReference>
<keyword evidence="4 8" id="KW-0297">G-protein coupled receptor</keyword>
<organism evidence="11 12">
    <name type="scientific">Acropora cervicornis</name>
    <name type="common">Staghorn coral</name>
    <dbReference type="NCBI Taxonomy" id="6130"/>
    <lineage>
        <taxon>Eukaryota</taxon>
        <taxon>Metazoa</taxon>
        <taxon>Cnidaria</taxon>
        <taxon>Anthozoa</taxon>
        <taxon>Hexacorallia</taxon>
        <taxon>Scleractinia</taxon>
        <taxon>Astrocoeniina</taxon>
        <taxon>Acroporidae</taxon>
        <taxon>Acropora</taxon>
    </lineage>
</organism>
<keyword evidence="12" id="KW-1185">Reference proteome</keyword>
<feature type="transmembrane region" description="Helical" evidence="9">
    <location>
        <begin position="254"/>
        <end position="274"/>
    </location>
</feature>
<dbReference type="GO" id="GO:0004930">
    <property type="term" value="F:G protein-coupled receptor activity"/>
    <property type="evidence" value="ECO:0007669"/>
    <property type="project" value="UniProtKB-KW"/>
</dbReference>
<dbReference type="PROSITE" id="PS50262">
    <property type="entry name" value="G_PROTEIN_RECEP_F1_2"/>
    <property type="match status" value="1"/>
</dbReference>
<evidence type="ECO:0000259" key="10">
    <source>
        <dbReference type="PROSITE" id="PS50262"/>
    </source>
</evidence>
<dbReference type="Pfam" id="PF00001">
    <property type="entry name" value="7tm_1"/>
    <property type="match status" value="1"/>
</dbReference>
<gene>
    <name evidence="11" type="ORF">P5673_019491</name>
</gene>
<dbReference type="SUPFAM" id="SSF81321">
    <property type="entry name" value="Family A G protein-coupled receptor-like"/>
    <property type="match status" value="1"/>
</dbReference>
<dbReference type="PANTHER" id="PTHR45695">
    <property type="entry name" value="LEUCOKININ RECEPTOR-RELATED"/>
    <property type="match status" value="1"/>
</dbReference>